<keyword evidence="4" id="KW-1185">Reference proteome</keyword>
<protein>
    <submittedName>
        <fullName evidence="3">Uncharacterized protein</fullName>
    </submittedName>
</protein>
<dbReference type="EMBL" id="JAINUG010000142">
    <property type="protein sequence ID" value="KAJ8392932.1"/>
    <property type="molecule type" value="Genomic_DNA"/>
</dbReference>
<accession>A0AAD7RZ95</accession>
<proteinExistence type="predicted"/>
<name>A0AAD7RZ95_9TELE</name>
<keyword evidence="1" id="KW-0472">Membrane</keyword>
<feature type="transmembrane region" description="Helical" evidence="1">
    <location>
        <begin position="293"/>
        <end position="317"/>
    </location>
</feature>
<dbReference type="AlphaFoldDB" id="A0AAD7RZ95"/>
<keyword evidence="1" id="KW-0812">Transmembrane</keyword>
<keyword evidence="2" id="KW-0732">Signal</keyword>
<dbReference type="Proteomes" id="UP001221898">
    <property type="component" value="Unassembled WGS sequence"/>
</dbReference>
<evidence type="ECO:0000256" key="2">
    <source>
        <dbReference type="SAM" id="SignalP"/>
    </source>
</evidence>
<feature type="signal peptide" evidence="2">
    <location>
        <begin position="1"/>
        <end position="18"/>
    </location>
</feature>
<keyword evidence="1" id="KW-1133">Transmembrane helix</keyword>
<feature type="chain" id="PRO_5041988979" evidence="2">
    <location>
        <begin position="19"/>
        <end position="500"/>
    </location>
</feature>
<gene>
    <name evidence="3" type="ORF">AAFF_G00071360</name>
</gene>
<evidence type="ECO:0000256" key="1">
    <source>
        <dbReference type="SAM" id="Phobius"/>
    </source>
</evidence>
<evidence type="ECO:0000313" key="4">
    <source>
        <dbReference type="Proteomes" id="UP001221898"/>
    </source>
</evidence>
<organism evidence="3 4">
    <name type="scientific">Aldrovandia affinis</name>
    <dbReference type="NCBI Taxonomy" id="143900"/>
    <lineage>
        <taxon>Eukaryota</taxon>
        <taxon>Metazoa</taxon>
        <taxon>Chordata</taxon>
        <taxon>Craniata</taxon>
        <taxon>Vertebrata</taxon>
        <taxon>Euteleostomi</taxon>
        <taxon>Actinopterygii</taxon>
        <taxon>Neopterygii</taxon>
        <taxon>Teleostei</taxon>
        <taxon>Notacanthiformes</taxon>
        <taxon>Halosauridae</taxon>
        <taxon>Aldrovandia</taxon>
    </lineage>
</organism>
<reference evidence="3" key="1">
    <citation type="journal article" date="2023" name="Science">
        <title>Genome structures resolve the early diversification of teleost fishes.</title>
        <authorList>
            <person name="Parey E."/>
            <person name="Louis A."/>
            <person name="Montfort J."/>
            <person name="Bouchez O."/>
            <person name="Roques C."/>
            <person name="Iampietro C."/>
            <person name="Lluch J."/>
            <person name="Castinel A."/>
            <person name="Donnadieu C."/>
            <person name="Desvignes T."/>
            <person name="Floi Bucao C."/>
            <person name="Jouanno E."/>
            <person name="Wen M."/>
            <person name="Mejri S."/>
            <person name="Dirks R."/>
            <person name="Jansen H."/>
            <person name="Henkel C."/>
            <person name="Chen W.J."/>
            <person name="Zahm M."/>
            <person name="Cabau C."/>
            <person name="Klopp C."/>
            <person name="Thompson A.W."/>
            <person name="Robinson-Rechavi M."/>
            <person name="Braasch I."/>
            <person name="Lecointre G."/>
            <person name="Bobe J."/>
            <person name="Postlethwait J.H."/>
            <person name="Berthelot C."/>
            <person name="Roest Crollius H."/>
            <person name="Guiguen Y."/>
        </authorList>
    </citation>
    <scope>NUCLEOTIDE SEQUENCE</scope>
    <source>
        <strain evidence="3">NC1722</strain>
    </source>
</reference>
<sequence length="500" mass="55574">MKTIGLVVFGILFCTALAATFKVKKEPRTVFLGDDFHIVIPSLNTTEVLFKASQAPVGTVQVLLKDGQVQSSKVRLLSQNHLVAERVGQEDDGTYIIKHSDAPEDIKHVILTVRDCFTEQNVNYGESFSILLSEVSDPGPDLDPTDEYTARLSASEQRVTLHTVIGSDKGSYTILDSEGNLRKRVCLNVKEHQNFEHLSYGSTLKINLIVNSSSVKVLYTPDYDLKTRVILDHGRLVDPVDPSLKGRLSLEGSMCILERVRVSDSGTFNVIDLQGFPVSNVYLKMEGYKLPPLFVAVIALVALLVLLLFVCLISCLVKVHRRAQKAKTVKKIAEHAGKEEGDTFRQVVQDAYTRFNEESTTQSQCDSNTQKTEVDIKGLEVSKNLLEMSDSGVEFNAPASVQLQNPYLVPLLKQPRLTPPLNLPRKALNPSLTWAQPLPMKPIPVVAPHLRPSRIPLRQTTNLSPLIRTLARRMPLHEAFKATCLPQLNLLKDITCNQTP</sequence>
<evidence type="ECO:0000313" key="3">
    <source>
        <dbReference type="EMBL" id="KAJ8392932.1"/>
    </source>
</evidence>
<comment type="caution">
    <text evidence="3">The sequence shown here is derived from an EMBL/GenBank/DDBJ whole genome shotgun (WGS) entry which is preliminary data.</text>
</comment>